<dbReference type="PANTHER" id="PTHR38248">
    <property type="entry name" value="FUNK1 6"/>
    <property type="match status" value="1"/>
</dbReference>
<accession>A0AAD7X9P7</accession>
<dbReference type="InterPro" id="IPR040976">
    <property type="entry name" value="Pkinase_fungal"/>
</dbReference>
<dbReference type="PROSITE" id="PS00109">
    <property type="entry name" value="PROTEIN_KINASE_TYR"/>
    <property type="match status" value="1"/>
</dbReference>
<feature type="compositionally biased region" description="Acidic residues" evidence="1">
    <location>
        <begin position="704"/>
        <end position="717"/>
    </location>
</feature>
<dbReference type="Pfam" id="PF17667">
    <property type="entry name" value="Pkinase_fungal"/>
    <property type="match status" value="1"/>
</dbReference>
<evidence type="ECO:0000313" key="3">
    <source>
        <dbReference type="EMBL" id="KAJ8474987.1"/>
    </source>
</evidence>
<dbReference type="SUPFAM" id="SSF56112">
    <property type="entry name" value="Protein kinase-like (PK-like)"/>
    <property type="match status" value="1"/>
</dbReference>
<feature type="region of interest" description="Disordered" evidence="1">
    <location>
        <begin position="687"/>
        <end position="718"/>
    </location>
</feature>
<dbReference type="InterPro" id="IPR011009">
    <property type="entry name" value="Kinase-like_dom_sf"/>
</dbReference>
<dbReference type="Proteomes" id="UP001215151">
    <property type="component" value="Unassembled WGS sequence"/>
</dbReference>
<dbReference type="AlphaFoldDB" id="A0AAD7X9P7"/>
<proteinExistence type="predicted"/>
<name>A0AAD7X9P7_9APHY</name>
<dbReference type="EMBL" id="JAPEVG010000172">
    <property type="protein sequence ID" value="KAJ8474987.1"/>
    <property type="molecule type" value="Genomic_DNA"/>
</dbReference>
<protein>
    <recommendedName>
        <fullName evidence="2">Fungal-type protein kinase domain-containing protein</fullName>
    </recommendedName>
</protein>
<feature type="region of interest" description="Disordered" evidence="1">
    <location>
        <begin position="383"/>
        <end position="452"/>
    </location>
</feature>
<reference evidence="3" key="1">
    <citation type="submission" date="2022-11" db="EMBL/GenBank/DDBJ databases">
        <title>Genome Sequence of Cubamyces cubensis.</title>
        <authorList>
            <person name="Buettner E."/>
        </authorList>
    </citation>
    <scope>NUCLEOTIDE SEQUENCE</scope>
    <source>
        <strain evidence="3">MPL-01</strain>
    </source>
</reference>
<sequence>MTNRSVPLPLQDFLDIFLPVSLDQRPKCTTATLREKFSVLDKAKCDSVEEAVVSEAFAKVVNDLDLAPGLKLVLSQHRLDPDEPTLEKIYGMFFPRGSASTDGTPHWAEQIVPVEFRKHGTENDPFEDNVKKPMNTGADLRTKLRSQIIGYAEKVFQQRPRTHLFMLIVIGGHFRISRWDSSGVVVTPLTDYVLHPELLYEFLWRIGRASMEQLGLDPTATRIKRGSADYKLMDELSKEVATDLVAKRGMAVMDGDEDNVFAYVREMFRKSLEEDCPRWKLSVPQADGSMRYFLVGKPTFTAPGLVGRATQGYVAADPLATEPKTKLVWLKDTWRTFYDLVEPEGVALEQLKEASVTGIPTLVCHGDLPCQATVTPDIWEKNRKAAEEKQKAAVNSAATSRSPSTASLGSMPAKSVTLVGPSSGMKWRRDEEEDQQEMPPSPCGVEGSKVDDSEEKCPLRRHIHYRIVVEEVARPLETFEDGHHLVSVIHDCIKAHRQAANVGILHRDISGGNILIYPKVVEDKADKKKVVAMRGLLTDWELSKDVKATGRRRHAHQPERTGTWQYMSVALINEPTKPVEIPDELEAFFNVMLYYAARYLRSDCEDVPRYIEMYFEAYQIVSGRYRCGSLKNFTIASGDLHTSESILGTLRFGTAIDHVLFTILQWLKAHYTVREHARLLKEKGNITPRLNADSDDPDRHPILSDDEDEDDEDEDMGESLASAPLAVLSEQTLKNAQKVAQHDTVLKFLRWCINGDSRAKLPKGPRWPKDDKVPDRYLVGSKRQLTTAPTDLIDAENDRNKRRKMDSGAAVPVPVEHAPRISSRDYRSSTAV</sequence>
<keyword evidence="4" id="KW-1185">Reference proteome</keyword>
<gene>
    <name evidence="3" type="ORF">ONZ51_g6858</name>
</gene>
<dbReference type="PANTHER" id="PTHR38248:SF2">
    <property type="entry name" value="FUNK1 11"/>
    <property type="match status" value="1"/>
</dbReference>
<evidence type="ECO:0000256" key="1">
    <source>
        <dbReference type="SAM" id="MobiDB-lite"/>
    </source>
</evidence>
<feature type="region of interest" description="Disordered" evidence="1">
    <location>
        <begin position="780"/>
        <end position="832"/>
    </location>
</feature>
<evidence type="ECO:0000313" key="4">
    <source>
        <dbReference type="Proteomes" id="UP001215151"/>
    </source>
</evidence>
<dbReference type="GO" id="GO:0004672">
    <property type="term" value="F:protein kinase activity"/>
    <property type="evidence" value="ECO:0007669"/>
    <property type="project" value="InterPro"/>
</dbReference>
<dbReference type="InterPro" id="IPR008266">
    <property type="entry name" value="Tyr_kinase_AS"/>
</dbReference>
<feature type="domain" description="Fungal-type protein kinase" evidence="2">
    <location>
        <begin position="141"/>
        <end position="594"/>
    </location>
</feature>
<organism evidence="3 4">
    <name type="scientific">Trametes cubensis</name>
    <dbReference type="NCBI Taxonomy" id="1111947"/>
    <lineage>
        <taxon>Eukaryota</taxon>
        <taxon>Fungi</taxon>
        <taxon>Dikarya</taxon>
        <taxon>Basidiomycota</taxon>
        <taxon>Agaricomycotina</taxon>
        <taxon>Agaricomycetes</taxon>
        <taxon>Polyporales</taxon>
        <taxon>Polyporaceae</taxon>
        <taxon>Trametes</taxon>
    </lineage>
</organism>
<dbReference type="Gene3D" id="1.10.510.10">
    <property type="entry name" value="Transferase(Phosphotransferase) domain 1"/>
    <property type="match status" value="1"/>
</dbReference>
<feature type="compositionally biased region" description="Low complexity" evidence="1">
    <location>
        <begin position="396"/>
        <end position="407"/>
    </location>
</feature>
<comment type="caution">
    <text evidence="3">The sequence shown here is derived from an EMBL/GenBank/DDBJ whole genome shotgun (WGS) entry which is preliminary data.</text>
</comment>
<feature type="compositionally biased region" description="Basic and acidic residues" evidence="1">
    <location>
        <begin position="817"/>
        <end position="832"/>
    </location>
</feature>
<evidence type="ECO:0000259" key="2">
    <source>
        <dbReference type="Pfam" id="PF17667"/>
    </source>
</evidence>